<name>A0A0E9U465_ANGAN</name>
<sequence length="51" mass="5645">MPDYNNKGGARILISLQEHADVRGWQPAGLWSSFTISLISAYCAFVICTQD</sequence>
<keyword evidence="1" id="KW-0472">Membrane</keyword>
<dbReference type="AlphaFoldDB" id="A0A0E9U465"/>
<evidence type="ECO:0000256" key="1">
    <source>
        <dbReference type="SAM" id="Phobius"/>
    </source>
</evidence>
<reference evidence="2" key="1">
    <citation type="submission" date="2014-11" db="EMBL/GenBank/DDBJ databases">
        <authorList>
            <person name="Amaro Gonzalez C."/>
        </authorList>
    </citation>
    <scope>NUCLEOTIDE SEQUENCE</scope>
</reference>
<accession>A0A0E9U465</accession>
<protein>
    <submittedName>
        <fullName evidence="2">Uncharacterized protein</fullName>
    </submittedName>
</protein>
<evidence type="ECO:0000313" key="2">
    <source>
        <dbReference type="EMBL" id="JAH59955.1"/>
    </source>
</evidence>
<proteinExistence type="predicted"/>
<reference evidence="2" key="2">
    <citation type="journal article" date="2015" name="Fish Shellfish Immunol.">
        <title>Early steps in the European eel (Anguilla anguilla)-Vibrio vulnificus interaction in the gills: Role of the RtxA13 toxin.</title>
        <authorList>
            <person name="Callol A."/>
            <person name="Pajuelo D."/>
            <person name="Ebbesson L."/>
            <person name="Teles M."/>
            <person name="MacKenzie S."/>
            <person name="Amaro C."/>
        </authorList>
    </citation>
    <scope>NUCLEOTIDE SEQUENCE</scope>
</reference>
<feature type="transmembrane region" description="Helical" evidence="1">
    <location>
        <begin position="28"/>
        <end position="48"/>
    </location>
</feature>
<organism evidence="2">
    <name type="scientific">Anguilla anguilla</name>
    <name type="common">European freshwater eel</name>
    <name type="synonym">Muraena anguilla</name>
    <dbReference type="NCBI Taxonomy" id="7936"/>
    <lineage>
        <taxon>Eukaryota</taxon>
        <taxon>Metazoa</taxon>
        <taxon>Chordata</taxon>
        <taxon>Craniata</taxon>
        <taxon>Vertebrata</taxon>
        <taxon>Euteleostomi</taxon>
        <taxon>Actinopterygii</taxon>
        <taxon>Neopterygii</taxon>
        <taxon>Teleostei</taxon>
        <taxon>Anguilliformes</taxon>
        <taxon>Anguillidae</taxon>
        <taxon>Anguilla</taxon>
    </lineage>
</organism>
<keyword evidence="1" id="KW-0812">Transmembrane</keyword>
<dbReference type="EMBL" id="GBXM01048622">
    <property type="protein sequence ID" value="JAH59955.1"/>
    <property type="molecule type" value="Transcribed_RNA"/>
</dbReference>
<keyword evidence="1" id="KW-1133">Transmembrane helix</keyword>